<evidence type="ECO:0000313" key="2">
    <source>
        <dbReference type="EMBL" id="ORY08126.1"/>
    </source>
</evidence>
<feature type="compositionally biased region" description="Polar residues" evidence="1">
    <location>
        <begin position="142"/>
        <end position="152"/>
    </location>
</feature>
<feature type="region of interest" description="Disordered" evidence="1">
    <location>
        <begin position="1"/>
        <end position="285"/>
    </location>
</feature>
<dbReference type="Proteomes" id="UP000193498">
    <property type="component" value="Unassembled WGS sequence"/>
</dbReference>
<name>A0A1Y1ZD46_9FUNG</name>
<evidence type="ECO:0000313" key="3">
    <source>
        <dbReference type="Proteomes" id="UP000193498"/>
    </source>
</evidence>
<organism evidence="2 3">
    <name type="scientific">Basidiobolus meristosporus CBS 931.73</name>
    <dbReference type="NCBI Taxonomy" id="1314790"/>
    <lineage>
        <taxon>Eukaryota</taxon>
        <taxon>Fungi</taxon>
        <taxon>Fungi incertae sedis</taxon>
        <taxon>Zoopagomycota</taxon>
        <taxon>Entomophthoromycotina</taxon>
        <taxon>Basidiobolomycetes</taxon>
        <taxon>Basidiobolales</taxon>
        <taxon>Basidiobolaceae</taxon>
        <taxon>Basidiobolus</taxon>
    </lineage>
</organism>
<feature type="compositionally biased region" description="Acidic residues" evidence="1">
    <location>
        <begin position="177"/>
        <end position="187"/>
    </location>
</feature>
<protein>
    <submittedName>
        <fullName evidence="2">Uncharacterized protein</fullName>
    </submittedName>
</protein>
<feature type="compositionally biased region" description="Acidic residues" evidence="1">
    <location>
        <begin position="194"/>
        <end position="204"/>
    </location>
</feature>
<feature type="compositionally biased region" description="Basic and acidic residues" evidence="1">
    <location>
        <begin position="94"/>
        <end position="104"/>
    </location>
</feature>
<gene>
    <name evidence="2" type="ORF">K493DRAFT_46814</name>
</gene>
<keyword evidence="3" id="KW-1185">Reference proteome</keyword>
<evidence type="ECO:0000256" key="1">
    <source>
        <dbReference type="SAM" id="MobiDB-lite"/>
    </source>
</evidence>
<feature type="compositionally biased region" description="Polar residues" evidence="1">
    <location>
        <begin position="56"/>
        <end position="66"/>
    </location>
</feature>
<dbReference type="EMBL" id="MCFE01000003">
    <property type="protein sequence ID" value="ORY08126.1"/>
    <property type="molecule type" value="Genomic_DNA"/>
</dbReference>
<sequence>MAAATEVDTPYDGLRSASEGGEDNESVVSVSASDYESDPGASSGLDHKRQGRRPTPVTQSLNASSENEMERKPTLKGNKRIITEESSEEQETFETNKDVPHTESEFSDGFSQDHVIDDTFEEVVGSDDSIPIPPPKRRLNGLGQSRKSNTDTYDPELFGLRRSSRPHIPSNTNKDSESEDESEDDFESQSSSSESEEFDEDSDSDYGSRSKKKKSNLKAANSRRAAAKRSRFIMDEDDEVENLRMQGDAESNSSDGEWGSKKKSSRRRKLVSRAFRSSTESPLPEVRFSMRSRSVKSYN</sequence>
<feature type="compositionally biased region" description="Basic residues" evidence="1">
    <location>
        <begin position="261"/>
        <end position="271"/>
    </location>
</feature>
<dbReference type="InParanoid" id="A0A1Y1ZD46"/>
<dbReference type="AlphaFoldDB" id="A0A1Y1ZD46"/>
<reference evidence="2 3" key="1">
    <citation type="submission" date="2016-07" db="EMBL/GenBank/DDBJ databases">
        <title>Pervasive Adenine N6-methylation of Active Genes in Fungi.</title>
        <authorList>
            <consortium name="DOE Joint Genome Institute"/>
            <person name="Mondo S.J."/>
            <person name="Dannebaum R.O."/>
            <person name="Kuo R.C."/>
            <person name="Labutti K."/>
            <person name="Haridas S."/>
            <person name="Kuo A."/>
            <person name="Salamov A."/>
            <person name="Ahrendt S.R."/>
            <person name="Lipzen A."/>
            <person name="Sullivan W."/>
            <person name="Andreopoulos W.B."/>
            <person name="Clum A."/>
            <person name="Lindquist E."/>
            <person name="Daum C."/>
            <person name="Ramamoorthy G.K."/>
            <person name="Gryganskyi A."/>
            <person name="Culley D."/>
            <person name="Magnuson J.K."/>
            <person name="James T.Y."/>
            <person name="O'Malley M.A."/>
            <person name="Stajich J.E."/>
            <person name="Spatafora J.W."/>
            <person name="Visel A."/>
            <person name="Grigoriev I.V."/>
        </authorList>
    </citation>
    <scope>NUCLEOTIDE SEQUENCE [LARGE SCALE GENOMIC DNA]</scope>
    <source>
        <strain evidence="2 3">CBS 931.73</strain>
    </source>
</reference>
<comment type="caution">
    <text evidence="2">The sequence shown here is derived from an EMBL/GenBank/DDBJ whole genome shotgun (WGS) entry which is preliminary data.</text>
</comment>
<accession>A0A1Y1ZD46</accession>
<dbReference type="STRING" id="1314790.A0A1Y1ZD46"/>
<proteinExistence type="predicted"/>